<evidence type="ECO:0000256" key="1">
    <source>
        <dbReference type="ARBA" id="ARBA00006043"/>
    </source>
</evidence>
<name>A0A3N4M011_9PEZI</name>
<feature type="compositionally biased region" description="Polar residues" evidence="4">
    <location>
        <begin position="284"/>
        <end position="312"/>
    </location>
</feature>
<evidence type="ECO:0000313" key="7">
    <source>
        <dbReference type="EMBL" id="RPB26261.1"/>
    </source>
</evidence>
<keyword evidence="8" id="KW-1185">Reference proteome</keyword>
<evidence type="ECO:0000313" key="8">
    <source>
        <dbReference type="Proteomes" id="UP000267821"/>
    </source>
</evidence>
<feature type="domain" description="Ubiquitin fusion degradation protein UFD1 N-terminal subdomain 1" evidence="5">
    <location>
        <begin position="28"/>
        <end position="126"/>
    </location>
</feature>
<dbReference type="InterPro" id="IPR055417">
    <property type="entry name" value="UFD1_N1"/>
</dbReference>
<feature type="region of interest" description="Disordered" evidence="4">
    <location>
        <begin position="257"/>
        <end position="327"/>
    </location>
</feature>
<feature type="region of interest" description="Disordered" evidence="4">
    <location>
        <begin position="343"/>
        <end position="401"/>
    </location>
</feature>
<dbReference type="OrthoDB" id="422728at2759"/>
<keyword evidence="2" id="KW-0833">Ubl conjugation pathway</keyword>
<dbReference type="STRING" id="1051890.A0A3N4M011"/>
<evidence type="ECO:0000256" key="3">
    <source>
        <dbReference type="ARBA" id="ARBA00074895"/>
    </source>
</evidence>
<comment type="similarity">
    <text evidence="1">Belongs to the UFD1 family.</text>
</comment>
<dbReference type="GO" id="GO:0034098">
    <property type="term" value="C:VCP-NPL4-UFD1 AAA ATPase complex"/>
    <property type="evidence" value="ECO:0007669"/>
    <property type="project" value="TreeGrafter"/>
</dbReference>
<evidence type="ECO:0000256" key="2">
    <source>
        <dbReference type="ARBA" id="ARBA00022786"/>
    </source>
</evidence>
<dbReference type="GO" id="GO:0036503">
    <property type="term" value="P:ERAD pathway"/>
    <property type="evidence" value="ECO:0007669"/>
    <property type="project" value="TreeGrafter"/>
</dbReference>
<dbReference type="FunCoup" id="A0A3N4M011">
    <property type="interactions" value="1083"/>
</dbReference>
<feature type="domain" description="Ubiquitin fusion degradation protein UFD1 N-terminal subdomain 2" evidence="6">
    <location>
        <begin position="128"/>
        <end position="205"/>
    </location>
</feature>
<accession>A0A3N4M011</accession>
<dbReference type="InParanoid" id="A0A3N4M011"/>
<evidence type="ECO:0000259" key="6">
    <source>
        <dbReference type="Pfam" id="PF24842"/>
    </source>
</evidence>
<dbReference type="InterPro" id="IPR042299">
    <property type="entry name" value="Ufd1-like_Nn"/>
</dbReference>
<dbReference type="Proteomes" id="UP000267821">
    <property type="component" value="Unassembled WGS sequence"/>
</dbReference>
<dbReference type="Pfam" id="PF03152">
    <property type="entry name" value="UFD1_N1"/>
    <property type="match status" value="1"/>
</dbReference>
<sequence length="412" mass="45177">MFGGGYYEDDSMIPYSRRAAAQPTRRRFNEYFRCYPVGFMPGPERENVNYGGKVIMPPSALEKLTRLHISYPMLFELRNGAKQRVSHAGVLEFIAEEGRIYLPHWMMNTLLLEPGDLLEVKSTDLPDGKFIKLQPQSVNFLDISDPKAVLENSLRHFSALTKDDIFSFSYNDQIYEIAILEVKPMTEKGAISCVETDIEVDFAPPVGYVEPTRQPKLPSSAGSTRPGSSSGLPAHTTIHTQGSMSEAIGYAQLAPSTRLKPPTAEEKFSRIGAGQRLAGKKSSKATTPTNKPSTPIAGQSSNPPPLTSNAPSTIRRPEGPQPLRLPPGKLFFGYELMPLRKRDKNGNLLPEDRKPFASGGVKLNGQAIKEEDLSDKKGKGKEKEVPMKGTGAGGVRLGDSKGGCKREVIEVD</sequence>
<dbReference type="Gene3D" id="3.10.330.10">
    <property type="match status" value="1"/>
</dbReference>
<evidence type="ECO:0000259" key="5">
    <source>
        <dbReference type="Pfam" id="PF03152"/>
    </source>
</evidence>
<organism evidence="7 8">
    <name type="scientific">Terfezia boudieri ATCC MYA-4762</name>
    <dbReference type="NCBI Taxonomy" id="1051890"/>
    <lineage>
        <taxon>Eukaryota</taxon>
        <taxon>Fungi</taxon>
        <taxon>Dikarya</taxon>
        <taxon>Ascomycota</taxon>
        <taxon>Pezizomycotina</taxon>
        <taxon>Pezizomycetes</taxon>
        <taxon>Pezizales</taxon>
        <taxon>Pezizaceae</taxon>
        <taxon>Terfezia</taxon>
    </lineage>
</organism>
<dbReference type="GO" id="GO:0031593">
    <property type="term" value="F:polyubiquitin modification-dependent protein binding"/>
    <property type="evidence" value="ECO:0007669"/>
    <property type="project" value="TreeGrafter"/>
</dbReference>
<protein>
    <recommendedName>
        <fullName evidence="3">Ubiquitin fusion degradation protein 1</fullName>
    </recommendedName>
</protein>
<proteinExistence type="inferred from homology"/>
<dbReference type="Pfam" id="PF24842">
    <property type="entry name" value="UFD1_N2"/>
    <property type="match status" value="1"/>
</dbReference>
<feature type="compositionally biased region" description="Low complexity" evidence="4">
    <location>
        <begin position="219"/>
        <end position="231"/>
    </location>
</feature>
<reference evidence="7 8" key="1">
    <citation type="journal article" date="2018" name="Nat. Ecol. Evol.">
        <title>Pezizomycetes genomes reveal the molecular basis of ectomycorrhizal truffle lifestyle.</title>
        <authorList>
            <person name="Murat C."/>
            <person name="Payen T."/>
            <person name="Noel B."/>
            <person name="Kuo A."/>
            <person name="Morin E."/>
            <person name="Chen J."/>
            <person name="Kohler A."/>
            <person name="Krizsan K."/>
            <person name="Balestrini R."/>
            <person name="Da Silva C."/>
            <person name="Montanini B."/>
            <person name="Hainaut M."/>
            <person name="Levati E."/>
            <person name="Barry K.W."/>
            <person name="Belfiori B."/>
            <person name="Cichocki N."/>
            <person name="Clum A."/>
            <person name="Dockter R.B."/>
            <person name="Fauchery L."/>
            <person name="Guy J."/>
            <person name="Iotti M."/>
            <person name="Le Tacon F."/>
            <person name="Lindquist E.A."/>
            <person name="Lipzen A."/>
            <person name="Malagnac F."/>
            <person name="Mello A."/>
            <person name="Molinier V."/>
            <person name="Miyauchi S."/>
            <person name="Poulain J."/>
            <person name="Riccioni C."/>
            <person name="Rubini A."/>
            <person name="Sitrit Y."/>
            <person name="Splivallo R."/>
            <person name="Traeger S."/>
            <person name="Wang M."/>
            <person name="Zifcakova L."/>
            <person name="Wipf D."/>
            <person name="Zambonelli A."/>
            <person name="Paolocci F."/>
            <person name="Nowrousian M."/>
            <person name="Ottonello S."/>
            <person name="Baldrian P."/>
            <person name="Spatafora J.W."/>
            <person name="Henrissat B."/>
            <person name="Nagy L.G."/>
            <person name="Aury J.M."/>
            <person name="Wincker P."/>
            <person name="Grigoriev I.V."/>
            <person name="Bonfante P."/>
            <person name="Martin F.M."/>
        </authorList>
    </citation>
    <scope>NUCLEOTIDE SEQUENCE [LARGE SCALE GENOMIC DNA]</scope>
    <source>
        <strain evidence="7 8">ATCC MYA-4762</strain>
    </source>
</reference>
<dbReference type="PANTHER" id="PTHR12555">
    <property type="entry name" value="UBIQUITIN FUSION DEGRADATON PROTEIN 1"/>
    <property type="match status" value="1"/>
</dbReference>
<dbReference type="GO" id="GO:0032182">
    <property type="term" value="F:ubiquitin-like protein binding"/>
    <property type="evidence" value="ECO:0007669"/>
    <property type="project" value="UniProtKB-ARBA"/>
</dbReference>
<feature type="compositionally biased region" description="Basic and acidic residues" evidence="4">
    <location>
        <begin position="368"/>
        <end position="386"/>
    </location>
</feature>
<dbReference type="AlphaFoldDB" id="A0A3N4M011"/>
<feature type="region of interest" description="Disordered" evidence="4">
    <location>
        <begin position="206"/>
        <end position="237"/>
    </location>
</feature>
<dbReference type="GO" id="GO:0006511">
    <property type="term" value="P:ubiquitin-dependent protein catabolic process"/>
    <property type="evidence" value="ECO:0007669"/>
    <property type="project" value="InterPro"/>
</dbReference>
<dbReference type="PANTHER" id="PTHR12555:SF13">
    <property type="entry name" value="UBIQUITIN RECOGNITION FACTOR IN ER-ASSOCIATED DEGRADATION PROTEIN 1"/>
    <property type="match status" value="1"/>
</dbReference>
<dbReference type="Gene3D" id="2.40.40.50">
    <property type="entry name" value="Ubiquitin fusion degradation protein UFD1, N-terminal domain"/>
    <property type="match status" value="1"/>
</dbReference>
<dbReference type="FunFam" id="2.40.40.50:FF:000001">
    <property type="entry name" value="Ubiquitin fusion degradation protein 1 homolog"/>
    <property type="match status" value="1"/>
</dbReference>
<dbReference type="EMBL" id="ML121535">
    <property type="protein sequence ID" value="RPB26261.1"/>
    <property type="molecule type" value="Genomic_DNA"/>
</dbReference>
<gene>
    <name evidence="7" type="ORF">L211DRAFT_835623</name>
</gene>
<evidence type="ECO:0000256" key="4">
    <source>
        <dbReference type="SAM" id="MobiDB-lite"/>
    </source>
</evidence>
<dbReference type="InterPro" id="IPR055418">
    <property type="entry name" value="UFD1_N2"/>
</dbReference>
<dbReference type="InterPro" id="IPR004854">
    <property type="entry name" value="Ufd1-like"/>
</dbReference>